<dbReference type="Gene3D" id="1.25.40.10">
    <property type="entry name" value="Tetratricopeptide repeat domain"/>
    <property type="match status" value="1"/>
</dbReference>
<proteinExistence type="predicted"/>
<organism evidence="2 3">
    <name type="scientific">Luteolibacter rhizosphaerae</name>
    <dbReference type="NCBI Taxonomy" id="2989719"/>
    <lineage>
        <taxon>Bacteria</taxon>
        <taxon>Pseudomonadati</taxon>
        <taxon>Verrucomicrobiota</taxon>
        <taxon>Verrucomicrobiia</taxon>
        <taxon>Verrucomicrobiales</taxon>
        <taxon>Verrucomicrobiaceae</taxon>
        <taxon>Luteolibacter</taxon>
    </lineage>
</organism>
<feature type="signal peptide" evidence="1">
    <location>
        <begin position="1"/>
        <end position="22"/>
    </location>
</feature>
<keyword evidence="3" id="KW-1185">Reference proteome</keyword>
<dbReference type="RefSeq" id="WP_264512199.1">
    <property type="nucleotide sequence ID" value="NZ_JAPDDR010000003.1"/>
</dbReference>
<sequence>MRIPTLVLVMVAGLVSAPSGYAEPQGAEDKEAEEKIPAEEKRFYSLGDAVTKAFKEKKYEEAEKLALELERLTPRFKDNWNYGNAIQDSNVILGRLAVRDGKLEKAKEHLLAAGRSPGSPQMDSFGPNMSLALDLLKKGEKKTVLEYFELCRKFWKMEDGKLDRWAKEVEAGKIPEFGGNLRY</sequence>
<evidence type="ECO:0000313" key="2">
    <source>
        <dbReference type="EMBL" id="MCW1913095.1"/>
    </source>
</evidence>
<feature type="chain" id="PRO_5045092411" description="Tetratricopeptide repeat protein" evidence="1">
    <location>
        <begin position="23"/>
        <end position="183"/>
    </location>
</feature>
<dbReference type="Proteomes" id="UP001165653">
    <property type="component" value="Unassembled WGS sequence"/>
</dbReference>
<evidence type="ECO:0000313" key="3">
    <source>
        <dbReference type="Proteomes" id="UP001165653"/>
    </source>
</evidence>
<evidence type="ECO:0008006" key="4">
    <source>
        <dbReference type="Google" id="ProtNLM"/>
    </source>
</evidence>
<reference evidence="2" key="1">
    <citation type="submission" date="2022-10" db="EMBL/GenBank/DDBJ databases">
        <title>Luteolibacter sp. GHJ8, whole genome shotgun sequencing project.</title>
        <authorList>
            <person name="Zhao G."/>
            <person name="Shen L."/>
        </authorList>
    </citation>
    <scope>NUCLEOTIDE SEQUENCE</scope>
    <source>
        <strain evidence="2">GHJ8</strain>
    </source>
</reference>
<evidence type="ECO:0000256" key="1">
    <source>
        <dbReference type="SAM" id="SignalP"/>
    </source>
</evidence>
<comment type="caution">
    <text evidence="2">The sequence shown here is derived from an EMBL/GenBank/DDBJ whole genome shotgun (WGS) entry which is preliminary data.</text>
</comment>
<dbReference type="EMBL" id="JAPDDR010000003">
    <property type="protein sequence ID" value="MCW1913095.1"/>
    <property type="molecule type" value="Genomic_DNA"/>
</dbReference>
<keyword evidence="1" id="KW-0732">Signal</keyword>
<dbReference type="InterPro" id="IPR011990">
    <property type="entry name" value="TPR-like_helical_dom_sf"/>
</dbReference>
<protein>
    <recommendedName>
        <fullName evidence="4">Tetratricopeptide repeat protein</fullName>
    </recommendedName>
</protein>
<accession>A0ABT3FZT8</accession>
<gene>
    <name evidence="2" type="ORF">OJ996_05900</name>
</gene>
<name>A0ABT3FZT8_9BACT</name>